<evidence type="ECO:0000259" key="7">
    <source>
        <dbReference type="Pfam" id="PF01929"/>
    </source>
</evidence>
<dbReference type="GO" id="GO:0042273">
    <property type="term" value="P:ribosomal large subunit biogenesis"/>
    <property type="evidence" value="ECO:0007669"/>
    <property type="project" value="TreeGrafter"/>
</dbReference>
<dbReference type="EMBL" id="CAHIKZ030001112">
    <property type="protein sequence ID" value="CAE1253279.1"/>
    <property type="molecule type" value="Genomic_DNA"/>
</dbReference>
<dbReference type="InterPro" id="IPR008991">
    <property type="entry name" value="Translation_prot_SH3-like_sf"/>
</dbReference>
<organism evidence="8 9">
    <name type="scientific">Acanthosepion pharaonis</name>
    <name type="common">Pharaoh cuttlefish</name>
    <name type="synonym">Sepia pharaonis</name>
    <dbReference type="NCBI Taxonomy" id="158019"/>
    <lineage>
        <taxon>Eukaryota</taxon>
        <taxon>Metazoa</taxon>
        <taxon>Spiralia</taxon>
        <taxon>Lophotrochozoa</taxon>
        <taxon>Mollusca</taxon>
        <taxon>Cephalopoda</taxon>
        <taxon>Coleoidea</taxon>
        <taxon>Decapodiformes</taxon>
        <taxon>Sepiida</taxon>
        <taxon>Sepiina</taxon>
        <taxon>Sepiidae</taxon>
        <taxon>Acanthosepion</taxon>
    </lineage>
</organism>
<dbReference type="Gene3D" id="2.30.30.30">
    <property type="match status" value="1"/>
</dbReference>
<dbReference type="SUPFAM" id="SSF50104">
    <property type="entry name" value="Translation proteins SH3-like domain"/>
    <property type="match status" value="1"/>
</dbReference>
<feature type="domain" description="Large ribosomal subunit protein eL14" evidence="7">
    <location>
        <begin position="50"/>
        <end position="121"/>
    </location>
</feature>
<dbReference type="GO" id="GO:0022625">
    <property type="term" value="C:cytosolic large ribosomal subunit"/>
    <property type="evidence" value="ECO:0007669"/>
    <property type="project" value="TreeGrafter"/>
</dbReference>
<dbReference type="GO" id="GO:0003735">
    <property type="term" value="F:structural constituent of ribosome"/>
    <property type="evidence" value="ECO:0007669"/>
    <property type="project" value="InterPro"/>
</dbReference>
<evidence type="ECO:0000256" key="6">
    <source>
        <dbReference type="SAM" id="MobiDB-lite"/>
    </source>
</evidence>
<evidence type="ECO:0000256" key="3">
    <source>
        <dbReference type="ARBA" id="ARBA00023274"/>
    </source>
</evidence>
<protein>
    <recommendedName>
        <fullName evidence="4">Large ribosomal subunit protein eL14</fullName>
    </recommendedName>
    <alternativeName>
        <fullName evidence="5">60S ribosomal protein L14</fullName>
    </alternativeName>
</protein>
<reference evidence="8" key="1">
    <citation type="submission" date="2021-01" db="EMBL/GenBank/DDBJ databases">
        <authorList>
            <person name="Li R."/>
            <person name="Bekaert M."/>
        </authorList>
    </citation>
    <scope>NUCLEOTIDE SEQUENCE</scope>
    <source>
        <strain evidence="8">Farmed</strain>
    </source>
</reference>
<dbReference type="InterPro" id="IPR014722">
    <property type="entry name" value="Rib_uL2_dom2"/>
</dbReference>
<evidence type="ECO:0000256" key="5">
    <source>
        <dbReference type="ARBA" id="ARBA00035318"/>
    </source>
</evidence>
<keyword evidence="9" id="KW-1185">Reference proteome</keyword>
<gene>
    <name evidence="8" type="ORF">SPHA_28283</name>
</gene>
<dbReference type="Gene3D" id="6.10.250.2270">
    <property type="match status" value="1"/>
</dbReference>
<keyword evidence="3" id="KW-0687">Ribonucleoprotein</keyword>
<comment type="similarity">
    <text evidence="1">Belongs to the eukaryotic ribosomal protein eL14 family.</text>
</comment>
<dbReference type="AlphaFoldDB" id="A0A812C4Z4"/>
<dbReference type="Proteomes" id="UP000597762">
    <property type="component" value="Unassembled WGS sequence"/>
</dbReference>
<dbReference type="Pfam" id="PF01929">
    <property type="entry name" value="Ribosomal_L14e"/>
    <property type="match status" value="1"/>
</dbReference>
<dbReference type="GO" id="GO:0006412">
    <property type="term" value="P:translation"/>
    <property type="evidence" value="ECO:0007669"/>
    <property type="project" value="InterPro"/>
</dbReference>
<dbReference type="PANTHER" id="PTHR11127">
    <property type="entry name" value="60S RIBOSOMAL PROTEIN L14"/>
    <property type="match status" value="1"/>
</dbReference>
<dbReference type="GO" id="GO:0003723">
    <property type="term" value="F:RNA binding"/>
    <property type="evidence" value="ECO:0007669"/>
    <property type="project" value="InterPro"/>
</dbReference>
<evidence type="ECO:0000256" key="4">
    <source>
        <dbReference type="ARBA" id="ARBA00035215"/>
    </source>
</evidence>
<dbReference type="InterPro" id="IPR002784">
    <property type="entry name" value="Ribosomal_eL14_dom"/>
</dbReference>
<comment type="caution">
    <text evidence="8">The sequence shown here is derived from an EMBL/GenBank/DDBJ whole genome shotgun (WGS) entry which is preliminary data.</text>
</comment>
<evidence type="ECO:0000313" key="9">
    <source>
        <dbReference type="Proteomes" id="UP000597762"/>
    </source>
</evidence>
<evidence type="ECO:0000256" key="1">
    <source>
        <dbReference type="ARBA" id="ARBA00006592"/>
    </source>
</evidence>
<sequence>MVFNKKFVEIGRVAYIVSGPFSGRLCAIIDIIDQNKALVVGPVTGVPLLAINFKSLHLTRFVLNFRHSAKSHEVKTAWERKAINRRWAQSQWAKKIECRKKKAKMTDFDRYKLMRAKQSRNKIIRLEVGKLRKKPLRDVLPKTSPPKPKAVYKPRPKSKKLVITKGKDTKGKAASTTEVKSKKSVAAK</sequence>
<dbReference type="OrthoDB" id="1875589at2759"/>
<name>A0A812C4Z4_ACAPH</name>
<dbReference type="InterPro" id="IPR039660">
    <property type="entry name" value="Ribosomal_eL14"/>
</dbReference>
<keyword evidence="2" id="KW-0689">Ribosomal protein</keyword>
<feature type="region of interest" description="Disordered" evidence="6">
    <location>
        <begin position="135"/>
        <end position="188"/>
    </location>
</feature>
<accession>A0A812C4Z4</accession>
<proteinExistence type="inferred from homology"/>
<evidence type="ECO:0000313" key="8">
    <source>
        <dbReference type="EMBL" id="CAE1253279.1"/>
    </source>
</evidence>
<dbReference type="CDD" id="cd23702">
    <property type="entry name" value="eL14"/>
    <property type="match status" value="1"/>
</dbReference>
<evidence type="ECO:0000256" key="2">
    <source>
        <dbReference type="ARBA" id="ARBA00022980"/>
    </source>
</evidence>
<feature type="compositionally biased region" description="Basic residues" evidence="6">
    <location>
        <begin position="150"/>
        <end position="162"/>
    </location>
</feature>
<dbReference type="PANTHER" id="PTHR11127:SF2">
    <property type="entry name" value="LARGE RIBOSOMAL SUBUNIT PROTEIN EL14"/>
    <property type="match status" value="1"/>
</dbReference>